<gene>
    <name evidence="1" type="ORF">NCTC13350_02407</name>
</gene>
<organism evidence="1 2">
    <name type="scientific">Pannonibacter phragmitetus</name>
    <dbReference type="NCBI Taxonomy" id="121719"/>
    <lineage>
        <taxon>Bacteria</taxon>
        <taxon>Pseudomonadati</taxon>
        <taxon>Pseudomonadota</taxon>
        <taxon>Alphaproteobacteria</taxon>
        <taxon>Hyphomicrobiales</taxon>
        <taxon>Stappiaceae</taxon>
        <taxon>Pannonibacter</taxon>
    </lineage>
</organism>
<accession>A0A378ZWD8</accession>
<reference evidence="1 2" key="1">
    <citation type="submission" date="2018-06" db="EMBL/GenBank/DDBJ databases">
        <authorList>
            <consortium name="Pathogen Informatics"/>
            <person name="Doyle S."/>
        </authorList>
    </citation>
    <scope>NUCLEOTIDE SEQUENCE [LARGE SCALE GENOMIC DNA]</scope>
    <source>
        <strain evidence="1 2">NCTC13350</strain>
    </source>
</reference>
<proteinExistence type="predicted"/>
<sequence>MARFEMHEAGMAIMGGASMDEALMEAGAASAGILFQMGLDCAAGRAGTADLVSAHKWFNLAAMKGNTEAARYRKEISGEMTAADIATAQRLAREWLRLQ</sequence>
<dbReference type="RefSeq" id="WP_026355748.1">
    <property type="nucleotide sequence ID" value="NZ_UGSK01000001.1"/>
</dbReference>
<name>A0A378ZWD8_9HYPH</name>
<protein>
    <recommendedName>
        <fullName evidence="3">Sel1 repeat</fullName>
    </recommendedName>
</protein>
<evidence type="ECO:0000313" key="2">
    <source>
        <dbReference type="Proteomes" id="UP000255000"/>
    </source>
</evidence>
<dbReference type="AlphaFoldDB" id="A0A378ZWD8"/>
<evidence type="ECO:0000313" key="1">
    <source>
        <dbReference type="EMBL" id="SUB01467.1"/>
    </source>
</evidence>
<dbReference type="Proteomes" id="UP000255000">
    <property type="component" value="Unassembled WGS sequence"/>
</dbReference>
<dbReference type="EMBL" id="UGSK01000001">
    <property type="protein sequence ID" value="SUB01467.1"/>
    <property type="molecule type" value="Genomic_DNA"/>
</dbReference>
<evidence type="ECO:0008006" key="3">
    <source>
        <dbReference type="Google" id="ProtNLM"/>
    </source>
</evidence>
<dbReference type="InterPro" id="IPR011990">
    <property type="entry name" value="TPR-like_helical_dom_sf"/>
</dbReference>
<dbReference type="Gene3D" id="1.25.40.10">
    <property type="entry name" value="Tetratricopeptide repeat domain"/>
    <property type="match status" value="1"/>
</dbReference>